<name>A0ABT8CAG0_9BACT</name>
<proteinExistence type="predicted"/>
<reference evidence="2" key="1">
    <citation type="journal article" date="2019" name="Int. J. Syst. Evol. Microbiol.">
        <title>The Global Catalogue of Microorganisms (GCM) 10K type strain sequencing project: providing services to taxonomists for standard genome sequencing and annotation.</title>
        <authorList>
            <consortium name="The Broad Institute Genomics Platform"/>
            <consortium name="The Broad Institute Genome Sequencing Center for Infectious Disease"/>
            <person name="Wu L."/>
            <person name="Ma J."/>
        </authorList>
    </citation>
    <scope>NUCLEOTIDE SEQUENCE [LARGE SCALE GENOMIC DNA]</scope>
    <source>
        <strain evidence="2">CECT 7706</strain>
    </source>
</reference>
<protein>
    <submittedName>
        <fullName evidence="1">Uncharacterized protein</fullName>
    </submittedName>
</protein>
<comment type="caution">
    <text evidence="1">The sequence shown here is derived from an EMBL/GenBank/DDBJ whole genome shotgun (WGS) entry which is preliminary data.</text>
</comment>
<sequence>MMRYLSFEKIIKDKNYPVVRITYQEEGDWPWSKPITKVMDVTKCRKSGFEKHWVGMSNGSCVGVEDDPINAFFESNFDKYIINKTK</sequence>
<organism evidence="1 2">
    <name type="scientific">Cyclobacterium jeungdonense</name>
    <dbReference type="NCBI Taxonomy" id="708087"/>
    <lineage>
        <taxon>Bacteria</taxon>
        <taxon>Pseudomonadati</taxon>
        <taxon>Bacteroidota</taxon>
        <taxon>Cytophagia</taxon>
        <taxon>Cytophagales</taxon>
        <taxon>Cyclobacteriaceae</taxon>
        <taxon>Cyclobacterium</taxon>
    </lineage>
</organism>
<evidence type="ECO:0000313" key="2">
    <source>
        <dbReference type="Proteomes" id="UP001236663"/>
    </source>
</evidence>
<gene>
    <name evidence="1" type="ORF">QWZ15_12555</name>
</gene>
<dbReference type="Proteomes" id="UP001236663">
    <property type="component" value="Unassembled WGS sequence"/>
</dbReference>
<keyword evidence="2" id="KW-1185">Reference proteome</keyword>
<dbReference type="RefSeq" id="WP_163386529.1">
    <property type="nucleotide sequence ID" value="NZ_JAUFQS010000012.1"/>
</dbReference>
<evidence type="ECO:0000313" key="1">
    <source>
        <dbReference type="EMBL" id="MDN3688666.1"/>
    </source>
</evidence>
<accession>A0ABT8CAG0</accession>
<dbReference type="EMBL" id="JAUFQS010000012">
    <property type="protein sequence ID" value="MDN3688666.1"/>
    <property type="molecule type" value="Genomic_DNA"/>
</dbReference>